<dbReference type="PROSITE" id="PS50109">
    <property type="entry name" value="HIS_KIN"/>
    <property type="match status" value="1"/>
</dbReference>
<dbReference type="SMART" id="SM00387">
    <property type="entry name" value="HATPase_c"/>
    <property type="match status" value="1"/>
</dbReference>
<dbReference type="STRING" id="1359168.OCHUTO_0683"/>
<feature type="transmembrane region" description="Helical" evidence="12">
    <location>
        <begin position="229"/>
        <end position="250"/>
    </location>
</feature>
<comment type="similarity">
    <text evidence="3">Belongs to the sodium:solute symporter (SSF) (TC 2.A.21) family.</text>
</comment>
<organism evidence="15 16">
    <name type="scientific">Orientia chuto str. Dubai</name>
    <dbReference type="NCBI Taxonomy" id="1359168"/>
    <lineage>
        <taxon>Bacteria</taxon>
        <taxon>Pseudomonadati</taxon>
        <taxon>Pseudomonadota</taxon>
        <taxon>Alphaproteobacteria</taxon>
        <taxon>Rickettsiales</taxon>
        <taxon>Rickettsiaceae</taxon>
        <taxon>Rickettsieae</taxon>
        <taxon>Orientia</taxon>
    </lineage>
</organism>
<feature type="transmembrane region" description="Helical" evidence="12">
    <location>
        <begin position="649"/>
        <end position="666"/>
    </location>
</feature>
<evidence type="ECO:0000256" key="5">
    <source>
        <dbReference type="ARBA" id="ARBA00022553"/>
    </source>
</evidence>
<feature type="transmembrane region" description="Helical" evidence="12">
    <location>
        <begin position="358"/>
        <end position="377"/>
    </location>
</feature>
<dbReference type="GO" id="GO:0000155">
    <property type="term" value="F:phosphorelay sensor kinase activity"/>
    <property type="evidence" value="ECO:0007669"/>
    <property type="project" value="InterPro"/>
</dbReference>
<keyword evidence="5 11" id="KW-0597">Phosphoprotein</keyword>
<keyword evidence="10 12" id="KW-0472">Membrane</keyword>
<evidence type="ECO:0000256" key="3">
    <source>
        <dbReference type="ARBA" id="ARBA00006434"/>
    </source>
</evidence>
<feature type="transmembrane region" description="Helical" evidence="12">
    <location>
        <begin position="6"/>
        <end position="26"/>
    </location>
</feature>
<dbReference type="CDD" id="cd00082">
    <property type="entry name" value="HisKA"/>
    <property type="match status" value="1"/>
</dbReference>
<feature type="transmembrane region" description="Helical" evidence="12">
    <location>
        <begin position="77"/>
        <end position="97"/>
    </location>
</feature>
<dbReference type="GO" id="GO:0009927">
    <property type="term" value="F:histidine phosphotransfer kinase activity"/>
    <property type="evidence" value="ECO:0007669"/>
    <property type="project" value="TreeGrafter"/>
</dbReference>
<comment type="subcellular location">
    <subcellularLocation>
        <location evidence="2">Membrane</location>
        <topology evidence="2">Multi-pass membrane protein</topology>
    </subcellularLocation>
</comment>
<comment type="catalytic activity">
    <reaction evidence="1">
        <text>ATP + protein L-histidine = ADP + protein N-phospho-L-histidine.</text>
        <dbReference type="EC" id="2.7.13.3"/>
    </reaction>
</comment>
<evidence type="ECO:0000259" key="14">
    <source>
        <dbReference type="PROSITE" id="PS50110"/>
    </source>
</evidence>
<dbReference type="InterPro" id="IPR003594">
    <property type="entry name" value="HATPase_dom"/>
</dbReference>
<feature type="transmembrane region" description="Helical" evidence="12">
    <location>
        <begin position="312"/>
        <end position="337"/>
    </location>
</feature>
<proteinExistence type="inferred from homology"/>
<dbReference type="SUPFAM" id="SSF47384">
    <property type="entry name" value="Homodimeric domain of signal transducing histidine kinase"/>
    <property type="match status" value="1"/>
</dbReference>
<dbReference type="PANTHER" id="PTHR43047">
    <property type="entry name" value="TWO-COMPONENT HISTIDINE PROTEIN KINASE"/>
    <property type="match status" value="1"/>
</dbReference>
<feature type="transmembrane region" description="Helical" evidence="12">
    <location>
        <begin position="598"/>
        <end position="614"/>
    </location>
</feature>
<dbReference type="InterPro" id="IPR036097">
    <property type="entry name" value="HisK_dim/P_sf"/>
</dbReference>
<evidence type="ECO:0000256" key="10">
    <source>
        <dbReference type="ARBA" id="ARBA00023136"/>
    </source>
</evidence>
<dbReference type="PANTHER" id="PTHR43047:SF72">
    <property type="entry name" value="OSMOSENSING HISTIDINE PROTEIN KINASE SLN1"/>
    <property type="match status" value="1"/>
</dbReference>
<dbReference type="RefSeq" id="WP_045797339.1">
    <property type="nucleotide sequence ID" value="NZ_LANP01000016.1"/>
</dbReference>
<feature type="transmembrane region" description="Helical" evidence="12">
    <location>
        <begin position="148"/>
        <end position="169"/>
    </location>
</feature>
<feature type="transmembrane region" description="Helical" evidence="12">
    <location>
        <begin position="389"/>
        <end position="406"/>
    </location>
</feature>
<reference evidence="15 16" key="1">
    <citation type="submission" date="2015-02" db="EMBL/GenBank/DDBJ databases">
        <title>Genome Sequencing of Rickettsiales.</title>
        <authorList>
            <person name="Daugherty S.C."/>
            <person name="Su Q."/>
            <person name="Abolude K."/>
            <person name="Beier-Sexton M."/>
            <person name="Carlyon J.A."/>
            <person name="Carter R."/>
            <person name="Day N.P."/>
            <person name="Dumler S.J."/>
            <person name="Dyachenko V."/>
            <person name="Godinez A."/>
            <person name="Kurtti T.J."/>
            <person name="Lichay M."/>
            <person name="Mullins K.E."/>
            <person name="Ott S."/>
            <person name="Pappas-Brown V."/>
            <person name="Paris D.H."/>
            <person name="Patel P."/>
            <person name="Richards A.L."/>
            <person name="Sadzewicz L."/>
            <person name="Sears K."/>
            <person name="Seidman D."/>
            <person name="Sengamalay N."/>
            <person name="Stenos J."/>
            <person name="Tallon L.J."/>
            <person name="Vincent G."/>
            <person name="Fraser C.M."/>
            <person name="Munderloh U."/>
            <person name="Dunning-Hotopp J.C."/>
        </authorList>
    </citation>
    <scope>NUCLEOTIDE SEQUENCE [LARGE SCALE GENOMIC DNA]</scope>
    <source>
        <strain evidence="15 16">Fuller</strain>
    </source>
</reference>
<feature type="transmembrane region" description="Helical" evidence="12">
    <location>
        <begin position="509"/>
        <end position="527"/>
    </location>
</feature>
<dbReference type="FunFam" id="3.30.565.10:FF:000006">
    <property type="entry name" value="Sensor histidine kinase WalK"/>
    <property type="match status" value="1"/>
</dbReference>
<keyword evidence="8 15" id="KW-0418">Kinase</keyword>
<comment type="caution">
    <text evidence="15">The sequence shown here is derived from an EMBL/GenBank/DDBJ whole genome shotgun (WGS) entry which is preliminary data.</text>
</comment>
<dbReference type="InterPro" id="IPR003661">
    <property type="entry name" value="HisK_dim/P_dom"/>
</dbReference>
<feature type="transmembrane region" description="Helical" evidence="12">
    <location>
        <begin position="46"/>
        <end position="65"/>
    </location>
</feature>
<dbReference type="Gene3D" id="1.20.1730.10">
    <property type="entry name" value="Sodium/glucose cotransporter"/>
    <property type="match status" value="1"/>
</dbReference>
<dbReference type="InterPro" id="IPR001734">
    <property type="entry name" value="Na/solute_symporter"/>
</dbReference>
<dbReference type="EMBL" id="LANP01000016">
    <property type="protein sequence ID" value="KJV55850.1"/>
    <property type="molecule type" value="Genomic_DNA"/>
</dbReference>
<evidence type="ECO:0000256" key="12">
    <source>
        <dbReference type="SAM" id="Phobius"/>
    </source>
</evidence>
<feature type="domain" description="Histidine kinase" evidence="13">
    <location>
        <begin position="703"/>
        <end position="919"/>
    </location>
</feature>
<feature type="transmembrane region" description="Helical" evidence="12">
    <location>
        <begin position="437"/>
        <end position="458"/>
    </location>
</feature>
<dbReference type="InterPro" id="IPR036890">
    <property type="entry name" value="HATPase_C_sf"/>
</dbReference>
<dbReference type="CDD" id="cd00156">
    <property type="entry name" value="REC"/>
    <property type="match status" value="1"/>
</dbReference>
<feature type="transmembrane region" description="Helical" evidence="12">
    <location>
        <begin position="572"/>
        <end position="592"/>
    </location>
</feature>
<dbReference type="GO" id="GO:0005886">
    <property type="term" value="C:plasma membrane"/>
    <property type="evidence" value="ECO:0007669"/>
    <property type="project" value="TreeGrafter"/>
</dbReference>
<dbReference type="OrthoDB" id="5464450at2"/>
<dbReference type="SUPFAM" id="SSF55874">
    <property type="entry name" value="ATPase domain of HSP90 chaperone/DNA topoisomerase II/histidine kinase"/>
    <property type="match status" value="1"/>
</dbReference>
<feature type="transmembrane region" description="Helical" evidence="12">
    <location>
        <begin position="118"/>
        <end position="136"/>
    </location>
</feature>
<dbReference type="EC" id="2.7.13.3" evidence="4"/>
<evidence type="ECO:0000256" key="6">
    <source>
        <dbReference type="ARBA" id="ARBA00022679"/>
    </source>
</evidence>
<gene>
    <name evidence="15" type="ORF">OCHUTO_0683</name>
</gene>
<evidence type="ECO:0000313" key="15">
    <source>
        <dbReference type="EMBL" id="KJV55850.1"/>
    </source>
</evidence>
<evidence type="ECO:0000256" key="8">
    <source>
        <dbReference type="ARBA" id="ARBA00022777"/>
    </source>
</evidence>
<dbReference type="SMART" id="SM00388">
    <property type="entry name" value="HisKA"/>
    <property type="match status" value="1"/>
</dbReference>
<dbReference type="CDD" id="cd00075">
    <property type="entry name" value="HATPase"/>
    <property type="match status" value="1"/>
</dbReference>
<dbReference type="InterPro" id="IPR001789">
    <property type="entry name" value="Sig_transdc_resp-reg_receiver"/>
</dbReference>
<dbReference type="Gene3D" id="3.30.565.10">
    <property type="entry name" value="Histidine kinase-like ATPase, C-terminal domain"/>
    <property type="match status" value="1"/>
</dbReference>
<dbReference type="InterPro" id="IPR038377">
    <property type="entry name" value="Na/Glc_symporter_sf"/>
</dbReference>
<evidence type="ECO:0000256" key="9">
    <source>
        <dbReference type="ARBA" id="ARBA00022989"/>
    </source>
</evidence>
<evidence type="ECO:0000256" key="4">
    <source>
        <dbReference type="ARBA" id="ARBA00012438"/>
    </source>
</evidence>
<dbReference type="Pfam" id="PF00072">
    <property type="entry name" value="Response_reg"/>
    <property type="match status" value="1"/>
</dbReference>
<keyword evidence="16" id="KW-1185">Reference proteome</keyword>
<dbReference type="PROSITE" id="PS50283">
    <property type="entry name" value="NA_SOLUT_SYMP_3"/>
    <property type="match status" value="1"/>
</dbReference>
<evidence type="ECO:0000256" key="7">
    <source>
        <dbReference type="ARBA" id="ARBA00022692"/>
    </source>
</evidence>
<feature type="transmembrane region" description="Helical" evidence="12">
    <location>
        <begin position="619"/>
        <end position="637"/>
    </location>
</feature>
<dbReference type="Gene3D" id="3.40.50.2300">
    <property type="match status" value="1"/>
</dbReference>
<protein>
    <recommendedName>
        <fullName evidence="4">histidine kinase</fullName>
        <ecNumber evidence="4">2.7.13.3</ecNumber>
    </recommendedName>
</protein>
<dbReference type="SUPFAM" id="SSF52172">
    <property type="entry name" value="CheY-like"/>
    <property type="match status" value="1"/>
</dbReference>
<dbReference type="PATRIC" id="fig|1359168.3.peg.296"/>
<feature type="transmembrane region" description="Helical" evidence="12">
    <location>
        <begin position="176"/>
        <end position="194"/>
    </location>
</feature>
<feature type="domain" description="Response regulatory" evidence="14">
    <location>
        <begin position="942"/>
        <end position="1061"/>
    </location>
</feature>
<evidence type="ECO:0000256" key="1">
    <source>
        <dbReference type="ARBA" id="ARBA00000085"/>
    </source>
</evidence>
<dbReference type="Pfam" id="PF02518">
    <property type="entry name" value="HATPase_c"/>
    <property type="match status" value="1"/>
</dbReference>
<feature type="transmembrane region" description="Helical" evidence="12">
    <location>
        <begin position="262"/>
        <end position="286"/>
    </location>
</feature>
<keyword evidence="6" id="KW-0808">Transferase</keyword>
<evidence type="ECO:0000259" key="13">
    <source>
        <dbReference type="PROSITE" id="PS50109"/>
    </source>
</evidence>
<dbReference type="GO" id="GO:0022857">
    <property type="term" value="F:transmembrane transporter activity"/>
    <property type="evidence" value="ECO:0007669"/>
    <property type="project" value="InterPro"/>
</dbReference>
<feature type="modified residue" description="4-aspartylphosphate" evidence="11">
    <location>
        <position position="993"/>
    </location>
</feature>
<keyword evidence="9 12" id="KW-1133">Transmembrane helix</keyword>
<name>A0A0F3MJB9_9RICK</name>
<dbReference type="PROSITE" id="PS50110">
    <property type="entry name" value="RESPONSE_REGULATORY"/>
    <property type="match status" value="1"/>
</dbReference>
<evidence type="ECO:0000256" key="11">
    <source>
        <dbReference type="PROSITE-ProRule" id="PRU00169"/>
    </source>
</evidence>
<keyword evidence="7 12" id="KW-0812">Transmembrane</keyword>
<dbReference type="AlphaFoldDB" id="A0A0F3MJB9"/>
<dbReference type="InterPro" id="IPR011006">
    <property type="entry name" value="CheY-like_superfamily"/>
</dbReference>
<dbReference type="SMART" id="SM00448">
    <property type="entry name" value="REC"/>
    <property type="match status" value="1"/>
</dbReference>
<accession>A0A0F3MJB9</accession>
<dbReference type="InterPro" id="IPR005467">
    <property type="entry name" value="His_kinase_dom"/>
</dbReference>
<dbReference type="PRINTS" id="PR00344">
    <property type="entry name" value="BCTRLSENSOR"/>
</dbReference>
<evidence type="ECO:0000256" key="2">
    <source>
        <dbReference type="ARBA" id="ARBA00004141"/>
    </source>
</evidence>
<sequence length="1062" mass="120362">MFLNINAATFIVTLFLALNIIISIYYRGSTKSIQEYALGRRKFATVAITTGIIATYFSGSTLYYASLYTFQPGILKLSMLITAVSFIIQSWILAPSIQKFLGKLSVADVMGSIYGNHIKIITAIGSIIFSLAISAMEMRLLYNLIQYIDYNILFIIAITIIMYLACVGVKAIMFTNMFHCFTIILLYAALFILLNDVTDLSTIVTIFTTNQIFNIKSSVNYTNQPIIEYWWLLALNALPVIRPLMFYKYLIVTNSWQVVNSFNALAIVVFAATLLLIIFSITLLPIDIKHTDHSNILIEIIKCCSDIELTNLMITVIAVITISTAISHTSIAAVTCLNDLCKPLGIFKHYSSKHELRIVRILIILCTIASSLISFICKELWNIGILGEHFYSPIIGAPLLVTILGFRSTSRVILTGMISGSISLLVLDWYNESVTELYHIVLAIIINFTAMMITHYGLKEPGRWENYKIVSTPYILCSKNNIINYIQALPSIWNRILTYTSNMLKHQHYCFYTSAFAILSLSIMSILSISSNSSENSQMINILLLFSFGFTTIFTIYQFLSSTPDSNKYLGLIWLIFIFFALILTNTALLIISKFHKILLLCFLVNLIVVGILVRWKVAVIMIIIGIVLAMEILNIFEPQISLIPPVDSGVIPAVLMVSSVLFMFIKMKQDEYIFEQKMRNKAENKIKNMNIRLSKKNEMLNHISHEVRAPLQGIKAGIDSIMTKYCNEYYDNEQWLGVIKRVERLCNYINNLLNLSKIQANKMIFNIQECNLKILLEEIVFDFNILQISKQHSININYPQQVSEMVYCDSCRITEVMFNLISNAIKYSKPGLILIKVYQDNQNIYVSVEDNGDGIPKDKLNTIFQPFEQCGSDRFRVDSTGIGLNLCKELITKHNGRIWAENQDHGGSKFCFSLPLCKYPKKYSSIKENKISAPIINKEISILIVDDDLITLNSIRLFTHITNYQITTANNGNEAINLVKNNPTLYQVILLDISLPDKNADIVLKEIQPILKQHNISVIIQSGYLNDDQSKQYLLSLGATAFITKPYSQTTLFSTIADVIR</sequence>
<evidence type="ECO:0000313" key="16">
    <source>
        <dbReference type="Proteomes" id="UP000033616"/>
    </source>
</evidence>
<dbReference type="Gene3D" id="1.10.287.130">
    <property type="match status" value="1"/>
</dbReference>
<dbReference type="Proteomes" id="UP000033616">
    <property type="component" value="Unassembled WGS sequence"/>
</dbReference>
<dbReference type="InterPro" id="IPR004358">
    <property type="entry name" value="Sig_transdc_His_kin-like_C"/>
</dbReference>
<feature type="transmembrane region" description="Helical" evidence="12">
    <location>
        <begin position="539"/>
        <end position="560"/>
    </location>
</feature>